<keyword evidence="4" id="KW-0926">Vacuole</keyword>
<evidence type="ECO:0000256" key="1">
    <source>
        <dbReference type="ARBA" id="ARBA00004128"/>
    </source>
</evidence>
<sequence>MYPNNMFTFVVQTGFLFTITVSIPLVLFPLRQSLHSFLFHRSPSSVIDGETGEDGSVPTRRFRLMTVSILITCFLLSLTTNKIEVIIQLTSSLAGSLIGYILPGLAAFYAFAHHHFHKSSMERRRGTGLLCVGLFLLVSGLLAVHQHQNSPPISMPSGRQDPHDPVENLEQIPKHASNQDLRNNIHVPLIDKKSQQAFDPNQPDGRRESSVGDKSSRKHEKHEPIVSKATSAPTVDSKHMSLEKAPITQLFSVPEEVGAQLETTRIQQSSSKPELDDTNKIELNDGQVSGDDQVRSKDVIVKVLHPEAIQNQTYVGNGEQTFVSSPPDGHAIRHPSNESNRMALDLANKEELVESIPVLPVVMTKNDSIPAASQDMTPLSVESLLRTESGPSSHTGDATLKNSENLSNRSGLINRADETVLHPKSTIVSEEERIPSDIEVSVEMPHPAAYSHKVVSNGTKIISNDSGNSMPLNSTIDVRLSGTNSILSPMRHTVTDVFSLTAVSTVESAHLDEGKSPFESDVITPKEPENIVPRPIEVHSKKAVIAHKSVLMPVEPKESLNVDSKQNSNLKPVVPFDQNKDNSANKFLVDPHPQDHIETR</sequence>
<feature type="domain" description="Amino acid transporter transmembrane" evidence="11">
    <location>
        <begin position="2"/>
        <end position="143"/>
    </location>
</feature>
<dbReference type="OrthoDB" id="513400at2759"/>
<feature type="transmembrane region" description="Helical" evidence="10">
    <location>
        <begin position="124"/>
        <end position="144"/>
    </location>
</feature>
<dbReference type="Pfam" id="PF01490">
    <property type="entry name" value="Aa_trans"/>
    <property type="match status" value="1"/>
</dbReference>
<keyword evidence="5 10" id="KW-0812">Transmembrane</keyword>
<keyword evidence="13" id="KW-1185">Reference proteome</keyword>
<name>A0A8T0DEI4_9TREM</name>
<dbReference type="GO" id="GO:0005774">
    <property type="term" value="C:vacuolar membrane"/>
    <property type="evidence" value="ECO:0007669"/>
    <property type="project" value="UniProtKB-SubCell"/>
</dbReference>
<feature type="region of interest" description="Disordered" evidence="9">
    <location>
        <begin position="557"/>
        <end position="600"/>
    </location>
</feature>
<evidence type="ECO:0000259" key="11">
    <source>
        <dbReference type="Pfam" id="PF01490"/>
    </source>
</evidence>
<keyword evidence="3" id="KW-0813">Transport</keyword>
<evidence type="ECO:0000256" key="9">
    <source>
        <dbReference type="SAM" id="MobiDB-lite"/>
    </source>
</evidence>
<keyword evidence="6" id="KW-0029">Amino-acid transport</keyword>
<feature type="compositionally biased region" description="Basic and acidic residues" evidence="9">
    <location>
        <begin position="204"/>
        <end position="225"/>
    </location>
</feature>
<dbReference type="GO" id="GO:0005302">
    <property type="term" value="F:L-tyrosine transmembrane transporter activity"/>
    <property type="evidence" value="ECO:0007669"/>
    <property type="project" value="TreeGrafter"/>
</dbReference>
<evidence type="ECO:0000256" key="4">
    <source>
        <dbReference type="ARBA" id="ARBA00022554"/>
    </source>
</evidence>
<accession>A0A8T0DEI4</accession>
<dbReference type="AlphaFoldDB" id="A0A8T0DEI4"/>
<evidence type="ECO:0000313" key="12">
    <source>
        <dbReference type="EMBL" id="KAF8565288.1"/>
    </source>
</evidence>
<feature type="region of interest" description="Disordered" evidence="9">
    <location>
        <begin position="263"/>
        <end position="291"/>
    </location>
</feature>
<evidence type="ECO:0000256" key="8">
    <source>
        <dbReference type="ARBA" id="ARBA00023136"/>
    </source>
</evidence>
<protein>
    <recommendedName>
        <fullName evidence="11">Amino acid transporter transmembrane domain-containing protein</fullName>
    </recommendedName>
</protein>
<evidence type="ECO:0000313" key="13">
    <source>
        <dbReference type="Proteomes" id="UP000699462"/>
    </source>
</evidence>
<evidence type="ECO:0000256" key="2">
    <source>
        <dbReference type="ARBA" id="ARBA00008066"/>
    </source>
</evidence>
<dbReference type="GO" id="GO:0005290">
    <property type="term" value="F:L-histidine transmembrane transporter activity"/>
    <property type="evidence" value="ECO:0007669"/>
    <property type="project" value="TreeGrafter"/>
</dbReference>
<comment type="similarity">
    <text evidence="2">Belongs to the amino acid/polyamine transporter 2 family.</text>
</comment>
<feature type="compositionally biased region" description="Basic and acidic residues" evidence="9">
    <location>
        <begin position="273"/>
        <end position="283"/>
    </location>
</feature>
<evidence type="ECO:0000256" key="10">
    <source>
        <dbReference type="SAM" id="Phobius"/>
    </source>
</evidence>
<comment type="caution">
    <text evidence="12">The sequence shown here is derived from an EMBL/GenBank/DDBJ whole genome shotgun (WGS) entry which is preliminary data.</text>
</comment>
<organism evidence="12 13">
    <name type="scientific">Paragonimus westermani</name>
    <dbReference type="NCBI Taxonomy" id="34504"/>
    <lineage>
        <taxon>Eukaryota</taxon>
        <taxon>Metazoa</taxon>
        <taxon>Spiralia</taxon>
        <taxon>Lophotrochozoa</taxon>
        <taxon>Platyhelminthes</taxon>
        <taxon>Trematoda</taxon>
        <taxon>Digenea</taxon>
        <taxon>Plagiorchiida</taxon>
        <taxon>Troglotremata</taxon>
        <taxon>Troglotrematidae</taxon>
        <taxon>Paragonimus</taxon>
    </lineage>
</organism>
<feature type="region of interest" description="Disordered" evidence="9">
    <location>
        <begin position="194"/>
        <end position="239"/>
    </location>
</feature>
<dbReference type="EMBL" id="JTDF01007013">
    <property type="protein sequence ID" value="KAF8565288.1"/>
    <property type="molecule type" value="Genomic_DNA"/>
</dbReference>
<dbReference type="GO" id="GO:0005313">
    <property type="term" value="F:L-glutamate transmembrane transporter activity"/>
    <property type="evidence" value="ECO:0007669"/>
    <property type="project" value="TreeGrafter"/>
</dbReference>
<feature type="transmembrane region" description="Helical" evidence="10">
    <location>
        <begin position="85"/>
        <end position="112"/>
    </location>
</feature>
<comment type="subcellular location">
    <subcellularLocation>
        <location evidence="1">Vacuole membrane</location>
        <topology evidence="1">Multi-pass membrane protein</topology>
    </subcellularLocation>
</comment>
<proteinExistence type="inferred from homology"/>
<feature type="compositionally biased region" description="Polar residues" evidence="9">
    <location>
        <begin position="263"/>
        <end position="272"/>
    </location>
</feature>
<feature type="region of interest" description="Disordered" evidence="9">
    <location>
        <begin position="385"/>
        <end position="411"/>
    </location>
</feature>
<evidence type="ECO:0000256" key="5">
    <source>
        <dbReference type="ARBA" id="ARBA00022692"/>
    </source>
</evidence>
<evidence type="ECO:0000256" key="6">
    <source>
        <dbReference type="ARBA" id="ARBA00022970"/>
    </source>
</evidence>
<feature type="compositionally biased region" description="Polar residues" evidence="9">
    <location>
        <begin position="389"/>
        <end position="411"/>
    </location>
</feature>
<dbReference type="GO" id="GO:0015194">
    <property type="term" value="F:L-serine transmembrane transporter activity"/>
    <property type="evidence" value="ECO:0007669"/>
    <property type="project" value="TreeGrafter"/>
</dbReference>
<feature type="region of interest" description="Disordered" evidence="9">
    <location>
        <begin position="148"/>
        <end position="167"/>
    </location>
</feature>
<keyword evidence="8 10" id="KW-0472">Membrane</keyword>
<keyword evidence="7 10" id="KW-1133">Transmembrane helix</keyword>
<reference evidence="12 13" key="1">
    <citation type="submission" date="2019-07" db="EMBL/GenBank/DDBJ databases">
        <title>Annotation for the trematode Paragonimus westermani.</title>
        <authorList>
            <person name="Choi Y.-J."/>
        </authorList>
    </citation>
    <scope>NUCLEOTIDE SEQUENCE [LARGE SCALE GENOMIC DNA]</scope>
    <source>
        <strain evidence="12">180907_Pwestermani</strain>
    </source>
</reference>
<dbReference type="Proteomes" id="UP000699462">
    <property type="component" value="Unassembled WGS sequence"/>
</dbReference>
<dbReference type="GO" id="GO:0015189">
    <property type="term" value="F:L-lysine transmembrane transporter activity"/>
    <property type="evidence" value="ECO:0007669"/>
    <property type="project" value="TreeGrafter"/>
</dbReference>
<feature type="compositionally biased region" description="Polar residues" evidence="9">
    <location>
        <begin position="561"/>
        <end position="570"/>
    </location>
</feature>
<dbReference type="GO" id="GO:0061459">
    <property type="term" value="F:L-arginine transmembrane transporter activity"/>
    <property type="evidence" value="ECO:0007669"/>
    <property type="project" value="TreeGrafter"/>
</dbReference>
<evidence type="ECO:0000256" key="3">
    <source>
        <dbReference type="ARBA" id="ARBA00022448"/>
    </source>
</evidence>
<feature type="transmembrane region" description="Helical" evidence="10">
    <location>
        <begin position="6"/>
        <end position="28"/>
    </location>
</feature>
<dbReference type="InterPro" id="IPR013057">
    <property type="entry name" value="AA_transpt_TM"/>
</dbReference>
<dbReference type="PANTHER" id="PTHR22950">
    <property type="entry name" value="AMINO ACID TRANSPORTER"/>
    <property type="match status" value="1"/>
</dbReference>
<evidence type="ECO:0000256" key="7">
    <source>
        <dbReference type="ARBA" id="ARBA00022989"/>
    </source>
</evidence>
<gene>
    <name evidence="12" type="ORF">P879_11325</name>
</gene>
<dbReference type="PANTHER" id="PTHR22950:SF678">
    <property type="entry name" value="VACUOLAR AMINO ACID TRANSPORTER 5-RELATED"/>
    <property type="match status" value="1"/>
</dbReference>